<sequence length="138" mass="15882">MTTRYTSKISLGLWIPVFTAWCGVIALMIIQRVWVMVPLMLLGAAFSAYCTFTIRYVIDDGNLTITWAFWKQIVKIDSIRKIKETNNPLSSPAASFDRLEILYNKYDTVMISPNDKESFIHQLTAINTNIQVQSKRKK</sequence>
<gene>
    <name evidence="3" type="ORF">ESB13_21450</name>
</gene>
<accession>A0A4Q1D0I1</accession>
<reference evidence="3 4" key="1">
    <citation type="submission" date="2019-01" db="EMBL/GenBank/DDBJ databases">
        <title>Filimonas sp. strain TTM-71.</title>
        <authorList>
            <person name="Chen W.-M."/>
        </authorList>
    </citation>
    <scope>NUCLEOTIDE SEQUENCE [LARGE SCALE GENOMIC DNA]</scope>
    <source>
        <strain evidence="3 4">TTM-71</strain>
    </source>
</reference>
<dbReference type="EMBL" id="SDHZ01000005">
    <property type="protein sequence ID" value="RXK80734.1"/>
    <property type="molecule type" value="Genomic_DNA"/>
</dbReference>
<feature type="transmembrane region" description="Helical" evidence="1">
    <location>
        <begin position="12"/>
        <end position="30"/>
    </location>
</feature>
<proteinExistence type="predicted"/>
<evidence type="ECO:0000256" key="1">
    <source>
        <dbReference type="SAM" id="Phobius"/>
    </source>
</evidence>
<keyword evidence="1" id="KW-0472">Membrane</keyword>
<dbReference type="Proteomes" id="UP000290545">
    <property type="component" value="Unassembled WGS sequence"/>
</dbReference>
<dbReference type="InterPro" id="IPR009589">
    <property type="entry name" value="PH_YyaB-like"/>
</dbReference>
<dbReference type="OrthoDB" id="1261156at2"/>
<feature type="domain" description="Uncharacterized protein YyaB-like PH" evidence="2">
    <location>
        <begin position="54"/>
        <end position="127"/>
    </location>
</feature>
<comment type="caution">
    <text evidence="3">The sequence shown here is derived from an EMBL/GenBank/DDBJ whole genome shotgun (WGS) entry which is preliminary data.</text>
</comment>
<protein>
    <recommendedName>
        <fullName evidence="2">Uncharacterized protein YyaB-like PH domain-containing protein</fullName>
    </recommendedName>
</protein>
<dbReference type="AlphaFoldDB" id="A0A4Q1D0I1"/>
<organism evidence="3 4">
    <name type="scientific">Filimonas effusa</name>
    <dbReference type="NCBI Taxonomy" id="2508721"/>
    <lineage>
        <taxon>Bacteria</taxon>
        <taxon>Pseudomonadati</taxon>
        <taxon>Bacteroidota</taxon>
        <taxon>Chitinophagia</taxon>
        <taxon>Chitinophagales</taxon>
        <taxon>Chitinophagaceae</taxon>
        <taxon>Filimonas</taxon>
    </lineage>
</organism>
<evidence type="ECO:0000313" key="4">
    <source>
        <dbReference type="Proteomes" id="UP000290545"/>
    </source>
</evidence>
<dbReference type="Pfam" id="PF06713">
    <property type="entry name" value="bPH_4"/>
    <property type="match status" value="1"/>
</dbReference>
<dbReference type="RefSeq" id="WP_129005761.1">
    <property type="nucleotide sequence ID" value="NZ_SDHZ01000005.1"/>
</dbReference>
<name>A0A4Q1D0I1_9BACT</name>
<dbReference type="GO" id="GO:0030153">
    <property type="term" value="P:bacteriocin immunity"/>
    <property type="evidence" value="ECO:0007669"/>
    <property type="project" value="InterPro"/>
</dbReference>
<evidence type="ECO:0000313" key="3">
    <source>
        <dbReference type="EMBL" id="RXK80734.1"/>
    </source>
</evidence>
<keyword evidence="4" id="KW-1185">Reference proteome</keyword>
<feature type="transmembrane region" description="Helical" evidence="1">
    <location>
        <begin position="36"/>
        <end position="58"/>
    </location>
</feature>
<keyword evidence="1" id="KW-1133">Transmembrane helix</keyword>
<keyword evidence="1" id="KW-0812">Transmembrane</keyword>
<evidence type="ECO:0000259" key="2">
    <source>
        <dbReference type="Pfam" id="PF06713"/>
    </source>
</evidence>